<dbReference type="AlphaFoldDB" id="A0A0G2EJ79"/>
<comment type="caution">
    <text evidence="6">The sequence shown here is derived from an EMBL/GenBank/DDBJ whole genome shotgun (WGS) entry which is preliminary data.</text>
</comment>
<gene>
    <name evidence="6" type="ORF">UCRPC4_g03072</name>
</gene>
<dbReference type="CDD" id="cd23802">
    <property type="entry name" value="UBCc_UBE2Q"/>
    <property type="match status" value="1"/>
</dbReference>
<dbReference type="OrthoDB" id="109543at2759"/>
<dbReference type="InterPro" id="IPR000608">
    <property type="entry name" value="UBC"/>
</dbReference>
<dbReference type="Pfam" id="PF00179">
    <property type="entry name" value="UQ_con"/>
    <property type="match status" value="1"/>
</dbReference>
<dbReference type="Gene3D" id="3.90.228.10">
    <property type="match status" value="1"/>
</dbReference>
<dbReference type="Proteomes" id="UP000053317">
    <property type="component" value="Unassembled WGS sequence"/>
</dbReference>
<name>A0A0G2EJ79_PHACM</name>
<evidence type="ECO:0000259" key="5">
    <source>
        <dbReference type="PROSITE" id="PS50127"/>
    </source>
</evidence>
<reference evidence="6 7" key="1">
    <citation type="submission" date="2015-05" db="EMBL/GenBank/DDBJ databases">
        <title>Distinctive expansion of gene families associated with plant cell wall degradation and secondary metabolism in the genomes of grapevine trunk pathogens.</title>
        <authorList>
            <person name="Lawrence D.P."/>
            <person name="Travadon R."/>
            <person name="Rolshausen P.E."/>
            <person name="Baumgartner K."/>
        </authorList>
    </citation>
    <scope>NUCLEOTIDE SEQUENCE [LARGE SCALE GENOMIC DNA]</scope>
    <source>
        <strain evidence="6">UCRPC4</strain>
    </source>
</reference>
<evidence type="ECO:0000256" key="2">
    <source>
        <dbReference type="ARBA" id="ARBA00022679"/>
    </source>
</evidence>
<keyword evidence="2" id="KW-0808">Transferase</keyword>
<evidence type="ECO:0000313" key="6">
    <source>
        <dbReference type="EMBL" id="KKY22872.1"/>
    </source>
</evidence>
<accession>A0A0G2EJ79</accession>
<dbReference type="GO" id="GO:0003950">
    <property type="term" value="F:NAD+ poly-ADP-ribosyltransferase activity"/>
    <property type="evidence" value="ECO:0007669"/>
    <property type="project" value="InterPro"/>
</dbReference>
<dbReference type="EMBL" id="LCWF01000072">
    <property type="protein sequence ID" value="KKY22872.1"/>
    <property type="molecule type" value="Genomic_DNA"/>
</dbReference>
<dbReference type="InterPro" id="IPR012317">
    <property type="entry name" value="Poly(ADP-ribose)pol_cat_dom"/>
</dbReference>
<proteinExistence type="predicted"/>
<dbReference type="Gene3D" id="3.10.110.10">
    <property type="entry name" value="Ubiquitin Conjugating Enzyme"/>
    <property type="match status" value="1"/>
</dbReference>
<evidence type="ECO:0000256" key="4">
    <source>
        <dbReference type="ARBA" id="ARBA00023027"/>
    </source>
</evidence>
<dbReference type="InterPro" id="IPR016135">
    <property type="entry name" value="UBQ-conjugating_enzyme/RWD"/>
</dbReference>
<keyword evidence="1" id="KW-0328">Glycosyltransferase</keyword>
<reference evidence="6 7" key="2">
    <citation type="submission" date="2015-05" db="EMBL/GenBank/DDBJ databases">
        <authorList>
            <person name="Morales-Cruz A."/>
            <person name="Amrine K.C."/>
            <person name="Cantu D."/>
        </authorList>
    </citation>
    <scope>NUCLEOTIDE SEQUENCE [LARGE SCALE GENOMIC DNA]</scope>
    <source>
        <strain evidence="6">UCRPC4</strain>
    </source>
</reference>
<evidence type="ECO:0000256" key="3">
    <source>
        <dbReference type="ARBA" id="ARBA00022695"/>
    </source>
</evidence>
<evidence type="ECO:0000256" key="1">
    <source>
        <dbReference type="ARBA" id="ARBA00022676"/>
    </source>
</evidence>
<dbReference type="SUPFAM" id="SSF56399">
    <property type="entry name" value="ADP-ribosylation"/>
    <property type="match status" value="1"/>
</dbReference>
<sequence length="1133" mass="126455">MIALVPDLGDYPKDHCYLLFAESDENTPPTLDQKVQDLSSSLGGLSIANMVEAVSKAISAYQDQHDGAESLGSNEYDDDIMMEYDNEDDLFFPASSASLHNSGTSKKQGLLESSLERRRILTDLRKVKDAGFKVGIHGVLSTGGYLCISIRISKLGISEEAMKAWGVGPNQYLVLLIHYRAGYIKTEDIGNFMHGSGLEYKVALSNRYKPRSDKVREHFTRITPKEDPILKEDFASGYGEVEEFFISKSLNELMNKRFETIVKIRHGTGYSWTDAEALSEESQGKRASHFAGRGQAFAKNDHPHGATLPPLVTQDHIQEGPAPLSLPLLAMQFTLRHFVRCTEFCLNCHCIIETSFEALKPYVCSRPLCLYQYMHLGFGPSIEWEIISQPYVVDLLVSFCWAAAFHYRLKGFPVGLGINVPCDAALARYASSRRSIAGTSMPQLPFPQTLTVPSPGGIGAQFNPESMILVFPRSPTGTSCPFSPGQWLMLRGACYVKHVRIKDVRCWPSVMLDSNIEVATPTPSQTFPSPTGSNADMQVECHPYDTPFDSLSDHWKQDAIIMLLETLPDVLAMKLYLEQNQGSINTDLSRWHERISPYAMDILRWIIASNRSCIIQVDNLDDTLPDAAKTGSLPRRGSTSHISEDRVPGMDKWIQFRFAQGAPDKEKRFIDSMKSTQQRLNLKHPTIFAWHGSPIQNWHGIVREGLHFKDKLHGRAFGNGIYLSQQYHTAAGYMDSLSRKQYPWPQSKLQVSSVITLNEVVNAPEEFVSKNPHLVVNNTDWVQTRFLFVHAEQTSKIPRTTAVGALERYLCQDPMRTVQGQDGPLVIPITAVAQSRRQDPLASGLCGQRAKPKAVKCESSKNAGEEFNKDNASICTTESDQAILDGLEESVDNFSHESIESIMSESPLAIESLVAEKPETPKDIMEFTPGRLDLSTLPLLAKPENGSVIATKALQHELRRTLLEQDVRPLHELGWHIDANIVTNMYQWIVEMHSFEKTLPLATDMMNAGLRSIIIEVRFTTNYPYSPPFIRVIRPRFLDFARGGGGHVTAGGAICMELLTNSGWNPASSIESVLLQVRMAITSTDPRPARLSNDKSRGDSYSVGEAIEAYKRACRVHGWQYPREFDTLASTAT</sequence>
<dbReference type="GO" id="GO:0016779">
    <property type="term" value="F:nucleotidyltransferase activity"/>
    <property type="evidence" value="ECO:0007669"/>
    <property type="project" value="UniProtKB-KW"/>
</dbReference>
<evidence type="ECO:0000313" key="7">
    <source>
        <dbReference type="Proteomes" id="UP000053317"/>
    </source>
</evidence>
<dbReference type="FunFam" id="3.10.110.10:FF:000107">
    <property type="entry name" value="Ubiquitin conjugating enzyme, putative"/>
    <property type="match status" value="1"/>
</dbReference>
<organism evidence="6 7">
    <name type="scientific">Phaeomoniella chlamydospora</name>
    <name type="common">Phaeoacremonium chlamydosporum</name>
    <dbReference type="NCBI Taxonomy" id="158046"/>
    <lineage>
        <taxon>Eukaryota</taxon>
        <taxon>Fungi</taxon>
        <taxon>Dikarya</taxon>
        <taxon>Ascomycota</taxon>
        <taxon>Pezizomycotina</taxon>
        <taxon>Eurotiomycetes</taxon>
        <taxon>Chaetothyriomycetidae</taxon>
        <taxon>Phaeomoniellales</taxon>
        <taxon>Phaeomoniellaceae</taxon>
        <taxon>Phaeomoniella</taxon>
    </lineage>
</organism>
<keyword evidence="3" id="KW-0548">Nucleotidyltransferase</keyword>
<dbReference type="PANTHER" id="PTHR21328">
    <property type="entry name" value="POLY ADP-RIBOSE POLYMERASE FAMILY, MEMBER PARP"/>
    <property type="match status" value="1"/>
</dbReference>
<dbReference type="SUPFAM" id="SSF54495">
    <property type="entry name" value="UBC-like"/>
    <property type="match status" value="1"/>
</dbReference>
<dbReference type="Pfam" id="PF00644">
    <property type="entry name" value="PARP"/>
    <property type="match status" value="1"/>
</dbReference>
<keyword evidence="7" id="KW-1185">Reference proteome</keyword>
<feature type="domain" description="UBC core" evidence="5">
    <location>
        <begin position="949"/>
        <end position="1133"/>
    </location>
</feature>
<protein>
    <submittedName>
        <fullName evidence="6">Putative ubiquitin conjugating enzyme</fullName>
    </submittedName>
</protein>
<dbReference type="InterPro" id="IPR051838">
    <property type="entry name" value="ARTD_PARP"/>
</dbReference>
<keyword evidence="4" id="KW-0520">NAD</keyword>
<dbReference type="PROSITE" id="PS50127">
    <property type="entry name" value="UBC_2"/>
    <property type="match status" value="1"/>
</dbReference>